<reference evidence="5 6" key="1">
    <citation type="submission" date="2019-07" db="EMBL/GenBank/DDBJ databases">
        <title>Whole genome shotgun sequence of Agrococcus baldri NBRC 103055.</title>
        <authorList>
            <person name="Hosoyama A."/>
            <person name="Uohara A."/>
            <person name="Ohji S."/>
            <person name="Ichikawa N."/>
        </authorList>
    </citation>
    <scope>NUCLEOTIDE SEQUENCE [LARGE SCALE GENOMIC DNA]</scope>
    <source>
        <strain evidence="5 6">NBRC 103055</strain>
    </source>
</reference>
<dbReference type="InterPro" id="IPR018910">
    <property type="entry name" value="LpqB_C"/>
</dbReference>
<evidence type="ECO:0000256" key="1">
    <source>
        <dbReference type="SAM" id="SignalP"/>
    </source>
</evidence>
<keyword evidence="1" id="KW-0732">Signal</keyword>
<dbReference type="EMBL" id="BJUU01000004">
    <property type="protein sequence ID" value="GEK79602.1"/>
    <property type="molecule type" value="Genomic_DNA"/>
</dbReference>
<evidence type="ECO:0000313" key="5">
    <source>
        <dbReference type="EMBL" id="GEK79602.1"/>
    </source>
</evidence>
<protein>
    <submittedName>
        <fullName evidence="5">Lipoprotein LpqB</fullName>
    </submittedName>
</protein>
<sequence>MKRMLIALLAVLGLAGCVAIPDAGPVTQGQVDTSEQRSDLLFLPPPPQPGATQEEIILGFLTASISPPDDFAIAREYLAPDAADAWDPEARVLVRTGAQPEISLSGEETAASAVVTSLSELDAGGALQLTGDDRMLEFALERVDGEWRIAQAPDGIVLSAFYFDQLFRAHTLHWLTPDGTRSVPEVRWFERTASTLQQRIVDALLDGPSAWLAPAVITNGAPEASLVGPPRITGTTMAITLSFAQIEQLGSGSLVPLASQLALSLRDVGVREVRVEVEGLDGLTASSLDAEPVDEGDVDQRPLVLEGSSLRSVGGGTPTIDDVGPTLAAIGATSYTVGAAGGVAHTGTTAAWIAPDADPVVVSTDAGPVPTVDDSGWVLLQERGAAQRLVAWRAGERTELALPPGSSQIAAMELSRDGTRLAIVTSEGGSSEVWLLAVSRDADGRPVGLGEPYPMPAVEGAATDITWVSSTQVAVLATDDDAAQIAVLAIGGVSEQLPSPGAAVQAIVGGSEGTASLRALSADGALLSLRGRVWSPANGLDPVQLIATQQ</sequence>
<feature type="domain" description="Lipoprotein LpqB N-terminal" evidence="4">
    <location>
        <begin position="46"/>
        <end position="161"/>
    </location>
</feature>
<feature type="signal peptide" evidence="1">
    <location>
        <begin position="1"/>
        <end position="23"/>
    </location>
</feature>
<dbReference type="Proteomes" id="UP000321749">
    <property type="component" value="Unassembled WGS sequence"/>
</dbReference>
<dbReference type="AlphaFoldDB" id="A0AA87RK37"/>
<dbReference type="Pfam" id="PF10647">
    <property type="entry name" value="Gmad1"/>
    <property type="match status" value="1"/>
</dbReference>
<dbReference type="InterPro" id="IPR019606">
    <property type="entry name" value="GerMN"/>
</dbReference>
<proteinExistence type="predicted"/>
<dbReference type="SUPFAM" id="SSF82171">
    <property type="entry name" value="DPP6 N-terminal domain-like"/>
    <property type="match status" value="1"/>
</dbReference>
<gene>
    <name evidence="5" type="primary">lpqB</name>
    <name evidence="5" type="ORF">ABA31_09530</name>
</gene>
<organism evidence="5 6">
    <name type="scientific">Agrococcus baldri</name>
    <dbReference type="NCBI Taxonomy" id="153730"/>
    <lineage>
        <taxon>Bacteria</taxon>
        <taxon>Bacillati</taxon>
        <taxon>Actinomycetota</taxon>
        <taxon>Actinomycetes</taxon>
        <taxon>Micrococcales</taxon>
        <taxon>Microbacteriaceae</taxon>
        <taxon>Agrococcus</taxon>
    </lineage>
</organism>
<feature type="domain" description="Lipoprotein LpqB C-terminal" evidence="3">
    <location>
        <begin position="370"/>
        <end position="540"/>
    </location>
</feature>
<feature type="chain" id="PRO_5041734435" evidence="1">
    <location>
        <begin position="24"/>
        <end position="550"/>
    </location>
</feature>
<evidence type="ECO:0000259" key="4">
    <source>
        <dbReference type="Pfam" id="PF25976"/>
    </source>
</evidence>
<dbReference type="InterPro" id="IPR059026">
    <property type="entry name" value="LpqB_N"/>
</dbReference>
<evidence type="ECO:0000313" key="6">
    <source>
        <dbReference type="Proteomes" id="UP000321749"/>
    </source>
</evidence>
<dbReference type="Pfam" id="PF25976">
    <property type="entry name" value="LpqB_N"/>
    <property type="match status" value="1"/>
</dbReference>
<keyword evidence="5" id="KW-0449">Lipoprotein</keyword>
<accession>A0AA87RK37</accession>
<dbReference type="PROSITE" id="PS51257">
    <property type="entry name" value="PROKAR_LIPOPROTEIN"/>
    <property type="match status" value="1"/>
</dbReference>
<evidence type="ECO:0000259" key="2">
    <source>
        <dbReference type="Pfam" id="PF10646"/>
    </source>
</evidence>
<evidence type="ECO:0000259" key="3">
    <source>
        <dbReference type="Pfam" id="PF10647"/>
    </source>
</evidence>
<comment type="caution">
    <text evidence="5">The sequence shown here is derived from an EMBL/GenBank/DDBJ whole genome shotgun (WGS) entry which is preliminary data.</text>
</comment>
<dbReference type="Pfam" id="PF10646">
    <property type="entry name" value="Germane"/>
    <property type="match status" value="1"/>
</dbReference>
<name>A0AA87RK37_9MICO</name>
<keyword evidence="6" id="KW-1185">Reference proteome</keyword>
<feature type="domain" description="GerMN" evidence="2">
    <location>
        <begin position="171"/>
        <end position="279"/>
    </location>
</feature>
<dbReference type="RefSeq" id="WP_146793149.1">
    <property type="nucleotide sequence ID" value="NZ_BJUU01000004.1"/>
</dbReference>